<dbReference type="Proteomes" id="UP000029091">
    <property type="component" value="Unassembled WGS sequence"/>
</dbReference>
<feature type="domain" description="Tyr recombinase" evidence="4">
    <location>
        <begin position="201"/>
        <end position="393"/>
    </location>
</feature>
<dbReference type="PROSITE" id="PS51898">
    <property type="entry name" value="TYR_RECOMBINASE"/>
    <property type="match status" value="1"/>
</dbReference>
<dbReference type="InterPro" id="IPR013762">
    <property type="entry name" value="Integrase-like_cat_sf"/>
</dbReference>
<dbReference type="SUPFAM" id="SSF56349">
    <property type="entry name" value="DNA breaking-rejoining enzymes"/>
    <property type="match status" value="1"/>
</dbReference>
<dbReference type="InterPro" id="IPR011010">
    <property type="entry name" value="DNA_brk_join_enz"/>
</dbReference>
<dbReference type="Gene3D" id="1.10.443.10">
    <property type="entry name" value="Intergrase catalytic core"/>
    <property type="match status" value="1"/>
</dbReference>
<sequence length="446" mass="50292">MTDPDLEVTRIRRFGTIVARKRSDGSISAWLARYSSPVDGRRVQRSFESVRDAESWLAGEHELVEMHRRGLKQWVHPTDRDRRKKAGSMTFDELADWYVDTHRKPDGTALRGAARRNLRTDVGHLKDVFGGMTLKQITPDVISKWYFGEHAEGEWVFPRMCQRLKAIMNLACSDKFGTGMPLLASNPFTLPIPPDPEPKSWEVPPLTGTQLAALYESMPEYDRLSVLLAAWAGGMRIGEACALRVSDFNLEARTMMVNHSVCRGEHDLGELRLGPTKSKHSKRVCPLPDLLVPLVREHIANRKDESSPYLFQSRRGKGPLAPTTLGNHFRQAREQAGCTTATFRTLRVTHATLLMQNGGTIRETMDNIGDSTQEVVMRHYTRTVQEHQRQVVNRMAVGMTSESKTLQHILGVQYAVPTPVPEVRLLDLDAKLSLIIKALQQISVND</sequence>
<keyword evidence="2" id="KW-0238">DNA-binding</keyword>
<accession>A0A087DRW1</accession>
<dbReference type="EMBL" id="JGZQ01000003">
    <property type="protein sequence ID" value="KFI98261.1"/>
    <property type="molecule type" value="Genomic_DNA"/>
</dbReference>
<dbReference type="GO" id="GO:0015074">
    <property type="term" value="P:DNA integration"/>
    <property type="evidence" value="ECO:0007669"/>
    <property type="project" value="InterPro"/>
</dbReference>
<evidence type="ECO:0000256" key="3">
    <source>
        <dbReference type="ARBA" id="ARBA00023172"/>
    </source>
</evidence>
<dbReference type="Pfam" id="PF00589">
    <property type="entry name" value="Phage_integrase"/>
    <property type="match status" value="1"/>
</dbReference>
<dbReference type="AlphaFoldDB" id="A0A087DRW1"/>
<evidence type="ECO:0000256" key="2">
    <source>
        <dbReference type="ARBA" id="ARBA00023125"/>
    </source>
</evidence>
<dbReference type="PANTHER" id="PTHR30349">
    <property type="entry name" value="PHAGE INTEGRASE-RELATED"/>
    <property type="match status" value="1"/>
</dbReference>
<dbReference type="Gene3D" id="1.10.150.130">
    <property type="match status" value="1"/>
</dbReference>
<comment type="similarity">
    <text evidence="1">Belongs to the 'phage' integrase family.</text>
</comment>
<dbReference type="CDD" id="cd01189">
    <property type="entry name" value="INT_ICEBs1_C_like"/>
    <property type="match status" value="1"/>
</dbReference>
<gene>
    <name evidence="5" type="ORF">BSTER_0843</name>
</gene>
<dbReference type="GO" id="GO:0006310">
    <property type="term" value="P:DNA recombination"/>
    <property type="evidence" value="ECO:0007669"/>
    <property type="project" value="UniProtKB-KW"/>
</dbReference>
<dbReference type="GO" id="GO:0003677">
    <property type="term" value="F:DNA binding"/>
    <property type="evidence" value="ECO:0007669"/>
    <property type="project" value="UniProtKB-KW"/>
</dbReference>
<name>A0A087DRW1_BIFAD</name>
<dbReference type="InterPro" id="IPR002104">
    <property type="entry name" value="Integrase_catalytic"/>
</dbReference>
<reference evidence="5 6" key="1">
    <citation type="submission" date="2014-03" db="EMBL/GenBank/DDBJ databases">
        <title>Genomics of Bifidobacteria.</title>
        <authorList>
            <person name="Ventura M."/>
            <person name="Milani C."/>
            <person name="Lugli G.A."/>
        </authorList>
    </citation>
    <scope>NUCLEOTIDE SEQUENCE [LARGE SCALE GENOMIC DNA]</scope>
    <source>
        <strain evidence="6">JCM 15918</strain>
    </source>
</reference>
<comment type="caution">
    <text evidence="5">The sequence shown here is derived from an EMBL/GenBank/DDBJ whole genome shotgun (WGS) entry which is preliminary data.</text>
</comment>
<dbReference type="PANTHER" id="PTHR30349:SF64">
    <property type="entry name" value="PROPHAGE INTEGRASE INTD-RELATED"/>
    <property type="match status" value="1"/>
</dbReference>
<evidence type="ECO:0000256" key="1">
    <source>
        <dbReference type="ARBA" id="ARBA00008857"/>
    </source>
</evidence>
<keyword evidence="3" id="KW-0233">DNA recombination</keyword>
<evidence type="ECO:0000313" key="5">
    <source>
        <dbReference type="EMBL" id="KFI98261.1"/>
    </source>
</evidence>
<proteinExistence type="inferred from homology"/>
<dbReference type="InterPro" id="IPR050090">
    <property type="entry name" value="Tyrosine_recombinase_XerCD"/>
</dbReference>
<dbReference type="InterPro" id="IPR010998">
    <property type="entry name" value="Integrase_recombinase_N"/>
</dbReference>
<protein>
    <submittedName>
        <fullName evidence="5">Phage integrase family protein</fullName>
    </submittedName>
</protein>
<organism evidence="5 6">
    <name type="scientific">Bifidobacterium adolescentis JCM 15918</name>
    <dbReference type="NCBI Taxonomy" id="1437612"/>
    <lineage>
        <taxon>Bacteria</taxon>
        <taxon>Bacillati</taxon>
        <taxon>Actinomycetota</taxon>
        <taxon>Actinomycetes</taxon>
        <taxon>Bifidobacteriales</taxon>
        <taxon>Bifidobacteriaceae</taxon>
        <taxon>Bifidobacterium</taxon>
    </lineage>
</organism>
<evidence type="ECO:0000313" key="6">
    <source>
        <dbReference type="Proteomes" id="UP000029091"/>
    </source>
</evidence>
<evidence type="ECO:0000259" key="4">
    <source>
        <dbReference type="PROSITE" id="PS51898"/>
    </source>
</evidence>